<dbReference type="Proteomes" id="UP000053328">
    <property type="component" value="Unassembled WGS sequence"/>
</dbReference>
<keyword evidence="2" id="KW-0132">Cell division</keyword>
<dbReference type="InterPro" id="IPR011989">
    <property type="entry name" value="ARM-like"/>
</dbReference>
<dbReference type="HOGENOM" id="CLU_002562_0_0_1"/>
<organism evidence="7 8">
    <name type="scientific">Exophiala spinifera</name>
    <dbReference type="NCBI Taxonomy" id="91928"/>
    <lineage>
        <taxon>Eukaryota</taxon>
        <taxon>Fungi</taxon>
        <taxon>Dikarya</taxon>
        <taxon>Ascomycota</taxon>
        <taxon>Pezizomycotina</taxon>
        <taxon>Eurotiomycetes</taxon>
        <taxon>Chaetothyriomycetidae</taxon>
        <taxon>Chaetothyriales</taxon>
        <taxon>Herpotrichiellaceae</taxon>
        <taxon>Exophiala</taxon>
    </lineage>
</organism>
<dbReference type="PANTHER" id="PTHR12663:SF0">
    <property type="entry name" value="PRECOCIOUS DISSOCIATION OF SISTERS 5, ISOFORM A"/>
    <property type="match status" value="1"/>
</dbReference>
<reference evidence="7 8" key="1">
    <citation type="submission" date="2015-01" db="EMBL/GenBank/DDBJ databases">
        <title>The Genome Sequence of Exophiala spinifera CBS89968.</title>
        <authorList>
            <consortium name="The Broad Institute Genomics Platform"/>
            <person name="Cuomo C."/>
            <person name="de Hoog S."/>
            <person name="Gorbushina A."/>
            <person name="Stielow B."/>
            <person name="Teixiera M."/>
            <person name="Abouelleil A."/>
            <person name="Chapman S.B."/>
            <person name="Priest M."/>
            <person name="Young S.K."/>
            <person name="Wortman J."/>
            <person name="Nusbaum C."/>
            <person name="Birren B."/>
        </authorList>
    </citation>
    <scope>NUCLEOTIDE SEQUENCE [LARGE SCALE GENOMIC DNA]</scope>
    <source>
        <strain evidence="7 8">CBS 89968</strain>
    </source>
</reference>
<name>A0A0D2A240_9EURO</name>
<dbReference type="OrthoDB" id="200660at2759"/>
<feature type="compositionally biased region" description="Basic residues" evidence="6">
    <location>
        <begin position="1488"/>
        <end position="1498"/>
    </location>
</feature>
<keyword evidence="4" id="KW-0539">Nucleus</keyword>
<evidence type="ECO:0000313" key="8">
    <source>
        <dbReference type="Proteomes" id="UP000053328"/>
    </source>
</evidence>
<dbReference type="CDD" id="cd19953">
    <property type="entry name" value="PDS5"/>
    <property type="match status" value="1"/>
</dbReference>
<dbReference type="Gene3D" id="1.25.10.10">
    <property type="entry name" value="Leucine-rich Repeat Variant"/>
    <property type="match status" value="1"/>
</dbReference>
<feature type="region of interest" description="Disordered" evidence="6">
    <location>
        <begin position="1315"/>
        <end position="1525"/>
    </location>
</feature>
<dbReference type="InterPro" id="IPR016024">
    <property type="entry name" value="ARM-type_fold"/>
</dbReference>
<evidence type="ECO:0000256" key="3">
    <source>
        <dbReference type="ARBA" id="ARBA00022776"/>
    </source>
</evidence>
<keyword evidence="8" id="KW-1185">Reference proteome</keyword>
<dbReference type="GO" id="GO:0051301">
    <property type="term" value="P:cell division"/>
    <property type="evidence" value="ECO:0007669"/>
    <property type="project" value="UniProtKB-KW"/>
</dbReference>
<accession>A0A0D2A240</accession>
<gene>
    <name evidence="7" type="ORF">PV08_03282</name>
</gene>
<dbReference type="GeneID" id="27330365"/>
<evidence type="ECO:0000256" key="1">
    <source>
        <dbReference type="ARBA" id="ARBA00004123"/>
    </source>
</evidence>
<feature type="compositionally biased region" description="Acidic residues" evidence="6">
    <location>
        <begin position="1394"/>
        <end position="1407"/>
    </location>
</feature>
<evidence type="ECO:0008006" key="9">
    <source>
        <dbReference type="Google" id="ProtNLM"/>
    </source>
</evidence>
<dbReference type="EMBL" id="KN847493">
    <property type="protein sequence ID" value="KIW18992.1"/>
    <property type="molecule type" value="Genomic_DNA"/>
</dbReference>
<feature type="region of interest" description="Disordered" evidence="6">
    <location>
        <begin position="615"/>
        <end position="639"/>
    </location>
</feature>
<keyword evidence="3" id="KW-0498">Mitosis</keyword>
<evidence type="ECO:0000256" key="6">
    <source>
        <dbReference type="SAM" id="MobiDB-lite"/>
    </source>
</evidence>
<evidence type="ECO:0000256" key="5">
    <source>
        <dbReference type="ARBA" id="ARBA00023306"/>
    </source>
</evidence>
<dbReference type="SUPFAM" id="SSF48371">
    <property type="entry name" value="ARM repeat"/>
    <property type="match status" value="1"/>
</dbReference>
<evidence type="ECO:0000256" key="2">
    <source>
        <dbReference type="ARBA" id="ARBA00022618"/>
    </source>
</evidence>
<dbReference type="InterPro" id="IPR039776">
    <property type="entry name" value="Pds5"/>
</dbReference>
<dbReference type="GO" id="GO:0006281">
    <property type="term" value="P:DNA repair"/>
    <property type="evidence" value="ECO:0007669"/>
    <property type="project" value="TreeGrafter"/>
</dbReference>
<dbReference type="PANTHER" id="PTHR12663">
    <property type="entry name" value="ANDROGEN INDUCED INHIBITOR OF PROLIFERATION AS3 / PDS5-RELATED"/>
    <property type="match status" value="1"/>
</dbReference>
<protein>
    <recommendedName>
        <fullName evidence="9">Sister chromatid cohesion protein</fullName>
    </recommendedName>
</protein>
<dbReference type="VEuPathDB" id="FungiDB:PV08_03282"/>
<dbReference type="GO" id="GO:0007064">
    <property type="term" value="P:mitotic sister chromatid cohesion"/>
    <property type="evidence" value="ECO:0007669"/>
    <property type="project" value="InterPro"/>
</dbReference>
<evidence type="ECO:0000313" key="7">
    <source>
        <dbReference type="EMBL" id="KIW18992.1"/>
    </source>
</evidence>
<dbReference type="GO" id="GO:0000785">
    <property type="term" value="C:chromatin"/>
    <property type="evidence" value="ECO:0007669"/>
    <property type="project" value="TreeGrafter"/>
</dbReference>
<proteinExistence type="predicted"/>
<dbReference type="RefSeq" id="XP_016239208.1">
    <property type="nucleotide sequence ID" value="XM_016377638.1"/>
</dbReference>
<feature type="compositionally biased region" description="Basic and acidic residues" evidence="6">
    <location>
        <begin position="1448"/>
        <end position="1460"/>
    </location>
</feature>
<comment type="subcellular location">
    <subcellularLocation>
        <location evidence="1">Nucleus</location>
    </subcellularLocation>
</comment>
<feature type="compositionally biased region" description="Low complexity" evidence="6">
    <location>
        <begin position="1514"/>
        <end position="1525"/>
    </location>
</feature>
<sequence>MPARPRDTAAARNAQQEHRYDIPGLQFDDTLTWRAGKPIPVADLLARLQKLASELRKYDLDQVDSRTFTTLAQDLANANLLGHKDKGVRAWTVSCIVDVLKICAPDAPFIEGQLKVSNLPPTGGRAQLTAQQDIFTVVINSIIPALADPTNAYNAQHVYILSSLSESQSILLVTDIPNPDNLIVSLFTTAFDIVSGSSKNGSGAEISKSVEYHLKNLLVAVVDEVTLPQEVTDVIISQFLRVDTGDSQDVGQKGKKRGAHDTRQATLLVKDYPPAYNMAKALCTSCPEKMTTQITQYFGTVIVDASTAANTNGLSKSKHRRLSEIDDSEDDNEGFADLRKAHRLLRELWRACPDVLLNVIPQIEAEFNSDSAVLRELATETIGDMTAGIGIAGLAPSATLDPATFPLPSIEQPEAAPQVANPILTPASPKPFATVHASAYQAFYGRRIDKSPKVRQAWAVAAARILMTSAGGIGLSDDELQTLLFAFAQLLHDQEEHVRLAAIRAISTFSYHNLINTLGADGGLAKQGTVFTILAERVTDRKHTVREQAIELLARIWGVASRDVEEGVPVVKEAVGDIANRLLRAFYTNDAHVHAFIDKALYDSLLPLSFPPIKSHKSDSQRHRAGQKESGSQAAASVDPDEIRARRILTLVQSLEPKSRAVFFSLQNRQVQLSKGMVIFIQACEDYNGGIIEDDGSEARIKERLGKYIDVISKSFPNSSDVSTNLWKFAKQHDRRAYQLIRFAIGAENDYRTVTKAIKELTKRIREGPPNAQSLIDTIQSILYRCALIVYNRSHVPTIMQISRTDEGGLGEVAQEVLKEISARHPEVLKFHIQALCKELEEDAPTSARSEETGAADTLKACAAFARKYPAEVPKDRKFLTALTHFALFSLSPRAAKHAVSIIIMVADKKEMYAKDLLSKALRDCTLGSPHFLAHLATISQVCLLVPAASSEHTSTLQQLAVTDILRKNHSPSSDDNPNAWTNSPDDETRAKELALKILVNQCRSHEEKSAEFEDAAEIAINLLMSIIQNEGEITPSKDTHPAQKNRLRLTAVHFLLKLCSHQRKCEDLVKPVMFINVLMIMINPPNPVRVGFVTYLKKYLGQNRLAHRWFTAFFLLAFEPDVELRTSTMTWMKARVQSFAKQQVQKSSDRKVPHNVMESIFARLLSLLAHHPDYPTADSADFDGELLDFSKYIVFYLCTVATEDNLSLIFHIAQRVKGARDGVTGTDEASERLYILSDLSQAVIRNYADLMPAHAKGVNLLQTWPGNVTLPRSLFKALPSHEAAQEIAEKNYLPEDVAGGLEKLVRSYIRSLKGTGKEAKKPGANKKRKSEALGVEVDEDGDEGHKVPKKPKKSALAIRKTPKPKRRTAETASPEQPSRKSSRRSNAVSYAEADSDTDDAQMEDVESPVSSPASSRKKKTSQKKESEPVDGGGFQAQSMEEEDSNAEEIHPDETDVQVHEDEDLGMAEARVDSSPLLQQKSNSGSARKGRGSGKKSKPTPAPALNGKKTEQPTRSTRSTRSSRG</sequence>
<dbReference type="Pfam" id="PF20168">
    <property type="entry name" value="PDS5"/>
    <property type="match status" value="1"/>
</dbReference>
<keyword evidence="5" id="KW-0131">Cell cycle</keyword>
<dbReference type="STRING" id="91928.A0A0D2A240"/>
<dbReference type="GO" id="GO:0005634">
    <property type="term" value="C:nucleus"/>
    <property type="evidence" value="ECO:0007669"/>
    <property type="project" value="UniProtKB-SubCell"/>
</dbReference>
<evidence type="ECO:0000256" key="4">
    <source>
        <dbReference type="ARBA" id="ARBA00023242"/>
    </source>
</evidence>